<evidence type="ECO:0000313" key="3">
    <source>
        <dbReference type="Proteomes" id="UP001500920"/>
    </source>
</evidence>
<feature type="transmembrane region" description="Helical" evidence="1">
    <location>
        <begin position="141"/>
        <end position="163"/>
    </location>
</feature>
<feature type="transmembrane region" description="Helical" evidence="1">
    <location>
        <begin position="115"/>
        <end position="134"/>
    </location>
</feature>
<keyword evidence="1" id="KW-0812">Transmembrane</keyword>
<feature type="transmembrane region" description="Helical" evidence="1">
    <location>
        <begin position="88"/>
        <end position="109"/>
    </location>
</feature>
<feature type="transmembrane region" description="Helical" evidence="1">
    <location>
        <begin position="190"/>
        <end position="209"/>
    </location>
</feature>
<evidence type="ECO:0000256" key="1">
    <source>
        <dbReference type="SAM" id="Phobius"/>
    </source>
</evidence>
<keyword evidence="3" id="KW-1185">Reference proteome</keyword>
<dbReference type="RefSeq" id="WP_344703956.1">
    <property type="nucleotide sequence ID" value="NZ_BAABCK010000066.1"/>
</dbReference>
<dbReference type="PANTHER" id="PTHR37814">
    <property type="entry name" value="CONSERVED MEMBRANE PROTEIN"/>
    <property type="match status" value="1"/>
</dbReference>
<dbReference type="EMBL" id="BAABCK010000066">
    <property type="protein sequence ID" value="GAA3731482.1"/>
    <property type="molecule type" value="Genomic_DNA"/>
</dbReference>
<gene>
    <name evidence="2" type="ORF">GCM10022378_19710</name>
</gene>
<evidence type="ECO:0000313" key="2">
    <source>
        <dbReference type="EMBL" id="GAA3731482.1"/>
    </source>
</evidence>
<feature type="transmembrane region" description="Helical" evidence="1">
    <location>
        <begin position="325"/>
        <end position="347"/>
    </location>
</feature>
<dbReference type="PANTHER" id="PTHR37814:SF1">
    <property type="entry name" value="MEMBRANE PROTEIN"/>
    <property type="match status" value="1"/>
</dbReference>
<comment type="caution">
    <text evidence="2">The sequence shown here is derived from an EMBL/GenBank/DDBJ whole genome shotgun (WGS) entry which is preliminary data.</text>
</comment>
<sequence length="356" mass="38735">MSYRRESMMIGFAYTGVIVGAGFSTGQEILQFFTNYGTWSYAAIILSALIIMFVGRQAAKLGYRLKADSHEEPINTMFGDMIGKTIDYILVFFLYGISVIMLAGAGSAFYESFGVSPWLGSLIMMIAVFITLLLDFNKIVVVLGAVTPFLVAFILIVAAVNIFNPTVTFSEVNQYAQADRTPSGSWLWDALTYSGLTLATAFSFLSIMGSEATKHKAARRGALVGGMIILLLMVLINGGMLANLDAANHAALPTLLLADAVHPVIGTGLSVVMLLVIYNTAVGLMYPFLTRFTVAYSKKYTIMLIIGLLFGYALSFVGFVDLVNIFYPIFGYIGLFIGAGLTIRWVANKFSKKQLV</sequence>
<organism evidence="2 3">
    <name type="scientific">Salinicoccus jeotgali</name>
    <dbReference type="NCBI Taxonomy" id="381634"/>
    <lineage>
        <taxon>Bacteria</taxon>
        <taxon>Bacillati</taxon>
        <taxon>Bacillota</taxon>
        <taxon>Bacilli</taxon>
        <taxon>Bacillales</taxon>
        <taxon>Staphylococcaceae</taxon>
        <taxon>Salinicoccus</taxon>
    </lineage>
</organism>
<protein>
    <submittedName>
        <fullName evidence="2">Membrane protein</fullName>
    </submittedName>
</protein>
<feature type="transmembrane region" description="Helical" evidence="1">
    <location>
        <begin position="300"/>
        <end position="319"/>
    </location>
</feature>
<feature type="transmembrane region" description="Helical" evidence="1">
    <location>
        <begin position="264"/>
        <end position="288"/>
    </location>
</feature>
<reference evidence="3" key="1">
    <citation type="journal article" date="2019" name="Int. J. Syst. Evol. Microbiol.">
        <title>The Global Catalogue of Microorganisms (GCM) 10K type strain sequencing project: providing services to taxonomists for standard genome sequencing and annotation.</title>
        <authorList>
            <consortium name="The Broad Institute Genomics Platform"/>
            <consortium name="The Broad Institute Genome Sequencing Center for Infectious Disease"/>
            <person name="Wu L."/>
            <person name="Ma J."/>
        </authorList>
    </citation>
    <scope>NUCLEOTIDE SEQUENCE [LARGE SCALE GENOMIC DNA]</scope>
    <source>
        <strain evidence="3">JCM 16981</strain>
    </source>
</reference>
<keyword evidence="1" id="KW-1133">Transmembrane helix</keyword>
<accession>A0ABP7F5J2</accession>
<dbReference type="InterPro" id="IPR038728">
    <property type="entry name" value="YkvI-like"/>
</dbReference>
<feature type="transmembrane region" description="Helical" evidence="1">
    <location>
        <begin position="221"/>
        <end position="244"/>
    </location>
</feature>
<proteinExistence type="predicted"/>
<keyword evidence="1" id="KW-0472">Membrane</keyword>
<dbReference type="Proteomes" id="UP001500920">
    <property type="component" value="Unassembled WGS sequence"/>
</dbReference>
<feature type="transmembrane region" description="Helical" evidence="1">
    <location>
        <begin position="36"/>
        <end position="55"/>
    </location>
</feature>
<name>A0ABP7F5J2_9STAP</name>